<proteinExistence type="predicted"/>
<evidence type="ECO:0000313" key="2">
    <source>
        <dbReference type="Proteomes" id="UP001054857"/>
    </source>
</evidence>
<name>A0AAD3DPL0_9CHLO</name>
<organism evidence="1 2">
    <name type="scientific">Astrephomene gubernaculifera</name>
    <dbReference type="NCBI Taxonomy" id="47775"/>
    <lineage>
        <taxon>Eukaryota</taxon>
        <taxon>Viridiplantae</taxon>
        <taxon>Chlorophyta</taxon>
        <taxon>core chlorophytes</taxon>
        <taxon>Chlorophyceae</taxon>
        <taxon>CS clade</taxon>
        <taxon>Chlamydomonadales</taxon>
        <taxon>Astrephomenaceae</taxon>
        <taxon>Astrephomene</taxon>
    </lineage>
</organism>
<gene>
    <name evidence="1" type="ORF">Agub_g6249</name>
</gene>
<accession>A0AAD3DPL0</accession>
<dbReference type="AlphaFoldDB" id="A0AAD3DPL0"/>
<reference evidence="1 2" key="1">
    <citation type="journal article" date="2021" name="Sci. Rep.">
        <title>Genome sequencing of the multicellular alga Astrephomene provides insights into convergent evolution of germ-soma differentiation.</title>
        <authorList>
            <person name="Yamashita S."/>
            <person name="Yamamoto K."/>
            <person name="Matsuzaki R."/>
            <person name="Suzuki S."/>
            <person name="Yamaguchi H."/>
            <person name="Hirooka S."/>
            <person name="Minakuchi Y."/>
            <person name="Miyagishima S."/>
            <person name="Kawachi M."/>
            <person name="Toyoda A."/>
            <person name="Nozaki H."/>
        </authorList>
    </citation>
    <scope>NUCLEOTIDE SEQUENCE [LARGE SCALE GENOMIC DNA]</scope>
    <source>
        <strain evidence="1 2">NIES-4017</strain>
    </source>
</reference>
<comment type="caution">
    <text evidence="1">The sequence shown here is derived from an EMBL/GenBank/DDBJ whole genome shotgun (WGS) entry which is preliminary data.</text>
</comment>
<dbReference type="EMBL" id="BMAR01000008">
    <property type="protein sequence ID" value="GFR44904.1"/>
    <property type="molecule type" value="Genomic_DNA"/>
</dbReference>
<dbReference type="Proteomes" id="UP001054857">
    <property type="component" value="Unassembled WGS sequence"/>
</dbReference>
<sequence length="107" mass="11837">DLLTEDPRFLYQVAFSGVANHSDWILGEAARAAGYGFTAPKLPPTGHKRFGEHWLKPGTKLVKLLSRMAEEKESSPTALVSIHASSHRDLAKYMDAYVKIALALDEE</sequence>
<keyword evidence="2" id="KW-1185">Reference proteome</keyword>
<protein>
    <submittedName>
        <fullName evidence="1">Uncharacterized protein</fullName>
    </submittedName>
</protein>
<evidence type="ECO:0000313" key="1">
    <source>
        <dbReference type="EMBL" id="GFR44904.1"/>
    </source>
</evidence>
<feature type="non-terminal residue" evidence="1">
    <location>
        <position position="107"/>
    </location>
</feature>